<dbReference type="EC" id="3.4.21.107" evidence="5"/>
<protein>
    <recommendedName>
        <fullName evidence="6">Probable periplasmic serine endoprotease DegP-like</fullName>
        <ecNumber evidence="5">3.4.21.107</ecNumber>
    </recommendedName>
    <alternativeName>
        <fullName evidence="14">Protease Do</fullName>
    </alternativeName>
</protein>
<dbReference type="PANTHER" id="PTHR22939:SF130">
    <property type="entry name" value="PERIPLASMIC SERINE ENDOPROTEASE DEGP-LIKE-RELATED"/>
    <property type="match status" value="1"/>
</dbReference>
<dbReference type="Pfam" id="PF13365">
    <property type="entry name" value="Trypsin_2"/>
    <property type="match status" value="1"/>
</dbReference>
<evidence type="ECO:0000256" key="13">
    <source>
        <dbReference type="ARBA" id="ARBA00023016"/>
    </source>
</evidence>
<evidence type="ECO:0000313" key="18">
    <source>
        <dbReference type="Proteomes" id="UP001595740"/>
    </source>
</evidence>
<sequence>MNRPLRSLALVGALAALSPVACTAQPPATPIAPPPAATPAAPLVSGLPDFTTLVQRVGPAVVNIRAEVTPRRSARGQMPDEAEIPEIFRRFFGDEMPFPGGPGGPRGPRGGGTSLGSGFLISDDGYVMTNHHVVEGADEVKVTLSDRREFTAKVIGSDEQSDVALLKIDAKGLPFLRMAKADSAKAGQWVVAIGSPFGLDHSVTAGIVSAVGRSNPYANQQYVPFIQTDVAINQGNSGGPLLNTGGEVVGINSQIFSNSGGYMGVSFAIPIDVAMGAAEQLRTTGKVSRGQLGVQVQQINGESAKGLGLPDSSGALVADVVSGSPAEKAGIERGDVIRAVNGRAISQSSDLPPIIGAMAPGTKAKVTVFRNGKNVDLNVVVNELEGPLVAAGGGNRTPPGSDSARPTAGNALGLVGQDLSVSERQRLGLRANEGVLVRNPGDAAGEAGLRPGDVVLSVGRNSVSNATALDRELAGTKPGQTVMLLVRRDGATQFIAVTADSKTG</sequence>
<dbReference type="PANTHER" id="PTHR22939">
    <property type="entry name" value="SERINE PROTEASE FAMILY S1C HTRA-RELATED"/>
    <property type="match status" value="1"/>
</dbReference>
<dbReference type="InterPro" id="IPR036034">
    <property type="entry name" value="PDZ_sf"/>
</dbReference>
<feature type="signal peptide" evidence="15">
    <location>
        <begin position="1"/>
        <end position="24"/>
    </location>
</feature>
<dbReference type="Gene3D" id="2.30.42.10">
    <property type="match status" value="2"/>
</dbReference>
<evidence type="ECO:0000256" key="4">
    <source>
        <dbReference type="ARBA" id="ARBA00010541"/>
    </source>
</evidence>
<comment type="catalytic activity">
    <reaction evidence="1">
        <text>Acts on substrates that are at least partially unfolded. The cleavage site P1 residue is normally between a pair of hydrophobic residues, such as Val-|-Val.</text>
        <dbReference type="EC" id="3.4.21.107"/>
    </reaction>
</comment>
<dbReference type="CDD" id="cd10839">
    <property type="entry name" value="cpPDZ1_DegP-like"/>
    <property type="match status" value="1"/>
</dbReference>
<evidence type="ECO:0000256" key="14">
    <source>
        <dbReference type="ARBA" id="ARBA00032850"/>
    </source>
</evidence>
<accession>A0ABV7RNU4</accession>
<proteinExistence type="inferred from homology"/>
<dbReference type="PRINTS" id="PR00834">
    <property type="entry name" value="PROTEASES2C"/>
</dbReference>
<keyword evidence="9" id="KW-0677">Repeat</keyword>
<dbReference type="SMART" id="SM00228">
    <property type="entry name" value="PDZ"/>
    <property type="match status" value="2"/>
</dbReference>
<keyword evidence="12" id="KW-0720">Serine protease</keyword>
<dbReference type="Proteomes" id="UP001595740">
    <property type="component" value="Unassembled WGS sequence"/>
</dbReference>
<keyword evidence="11" id="KW-0378">Hydrolase</keyword>
<evidence type="ECO:0000256" key="8">
    <source>
        <dbReference type="ARBA" id="ARBA00022729"/>
    </source>
</evidence>
<dbReference type="InterPro" id="IPR001478">
    <property type="entry name" value="PDZ"/>
</dbReference>
<evidence type="ECO:0000256" key="2">
    <source>
        <dbReference type="ARBA" id="ARBA00002610"/>
    </source>
</evidence>
<reference evidence="18" key="1">
    <citation type="journal article" date="2019" name="Int. J. Syst. Evol. Microbiol.">
        <title>The Global Catalogue of Microorganisms (GCM) 10K type strain sequencing project: providing services to taxonomists for standard genome sequencing and annotation.</title>
        <authorList>
            <consortium name="The Broad Institute Genomics Platform"/>
            <consortium name="The Broad Institute Genome Sequencing Center for Infectious Disease"/>
            <person name="Wu L."/>
            <person name="Ma J."/>
        </authorList>
    </citation>
    <scope>NUCLEOTIDE SEQUENCE [LARGE SCALE GENOMIC DNA]</scope>
    <source>
        <strain evidence="18">KCTC 42875</strain>
    </source>
</reference>
<dbReference type="InterPro" id="IPR009003">
    <property type="entry name" value="Peptidase_S1_PA"/>
</dbReference>
<evidence type="ECO:0000313" key="17">
    <source>
        <dbReference type="EMBL" id="MFC3551249.1"/>
    </source>
</evidence>
<keyword evidence="7" id="KW-0645">Protease</keyword>
<evidence type="ECO:0000259" key="16">
    <source>
        <dbReference type="PROSITE" id="PS50106"/>
    </source>
</evidence>
<keyword evidence="10" id="KW-0574">Periplasm</keyword>
<dbReference type="PROSITE" id="PS50106">
    <property type="entry name" value="PDZ"/>
    <property type="match status" value="1"/>
</dbReference>
<comment type="caution">
    <text evidence="17">The sequence shown here is derived from an EMBL/GenBank/DDBJ whole genome shotgun (WGS) entry which is preliminary data.</text>
</comment>
<feature type="chain" id="PRO_5045141016" description="Probable periplasmic serine endoprotease DegP-like" evidence="15">
    <location>
        <begin position="25"/>
        <end position="504"/>
    </location>
</feature>
<evidence type="ECO:0000256" key="3">
    <source>
        <dbReference type="ARBA" id="ARBA00004418"/>
    </source>
</evidence>
<comment type="subcellular location">
    <subcellularLocation>
        <location evidence="3">Periplasm</location>
    </subcellularLocation>
</comment>
<dbReference type="RefSeq" id="WP_386758990.1">
    <property type="nucleotide sequence ID" value="NZ_JBHRXK010000003.1"/>
</dbReference>
<dbReference type="InterPro" id="IPR001940">
    <property type="entry name" value="Peptidase_S1C"/>
</dbReference>
<evidence type="ECO:0000256" key="9">
    <source>
        <dbReference type="ARBA" id="ARBA00022737"/>
    </source>
</evidence>
<gene>
    <name evidence="17" type="ORF">ACFOLC_09525</name>
</gene>
<evidence type="ECO:0000256" key="11">
    <source>
        <dbReference type="ARBA" id="ARBA00022801"/>
    </source>
</evidence>
<dbReference type="SUPFAM" id="SSF50156">
    <property type="entry name" value="PDZ domain-like"/>
    <property type="match status" value="2"/>
</dbReference>
<evidence type="ECO:0000256" key="5">
    <source>
        <dbReference type="ARBA" id="ARBA00013035"/>
    </source>
</evidence>
<name>A0ABV7RNU4_9GAMM</name>
<dbReference type="NCBIfam" id="TIGR02037">
    <property type="entry name" value="degP_htrA_DO"/>
    <property type="match status" value="1"/>
</dbReference>
<keyword evidence="18" id="KW-1185">Reference proteome</keyword>
<dbReference type="Pfam" id="PF13180">
    <property type="entry name" value="PDZ_2"/>
    <property type="match status" value="2"/>
</dbReference>
<organism evidence="17 18">
    <name type="scientific">Lysobacter cavernae</name>
    <dbReference type="NCBI Taxonomy" id="1685901"/>
    <lineage>
        <taxon>Bacteria</taxon>
        <taxon>Pseudomonadati</taxon>
        <taxon>Pseudomonadota</taxon>
        <taxon>Gammaproteobacteria</taxon>
        <taxon>Lysobacterales</taxon>
        <taxon>Lysobacteraceae</taxon>
        <taxon>Lysobacter</taxon>
    </lineage>
</organism>
<evidence type="ECO:0000256" key="12">
    <source>
        <dbReference type="ARBA" id="ARBA00022825"/>
    </source>
</evidence>
<evidence type="ECO:0000256" key="15">
    <source>
        <dbReference type="SAM" id="SignalP"/>
    </source>
</evidence>
<comment type="function">
    <text evidence="2">Might be efficient in the degradation of transiently denatured and unfolded proteins which accumulate in the periplasm following stress conditions.</text>
</comment>
<keyword evidence="13" id="KW-0346">Stress response</keyword>
<evidence type="ECO:0000256" key="10">
    <source>
        <dbReference type="ARBA" id="ARBA00022764"/>
    </source>
</evidence>
<dbReference type="Gene3D" id="2.40.10.120">
    <property type="match status" value="1"/>
</dbReference>
<dbReference type="EMBL" id="JBHRXK010000003">
    <property type="protein sequence ID" value="MFC3551249.1"/>
    <property type="molecule type" value="Genomic_DNA"/>
</dbReference>
<dbReference type="SUPFAM" id="SSF50494">
    <property type="entry name" value="Trypsin-like serine proteases"/>
    <property type="match status" value="1"/>
</dbReference>
<comment type="similarity">
    <text evidence="4">Belongs to the peptidase S1C family.</text>
</comment>
<evidence type="ECO:0000256" key="6">
    <source>
        <dbReference type="ARBA" id="ARBA00013958"/>
    </source>
</evidence>
<evidence type="ECO:0000256" key="1">
    <source>
        <dbReference type="ARBA" id="ARBA00001772"/>
    </source>
</evidence>
<feature type="domain" description="PDZ" evidence="16">
    <location>
        <begin position="281"/>
        <end position="346"/>
    </location>
</feature>
<evidence type="ECO:0000256" key="7">
    <source>
        <dbReference type="ARBA" id="ARBA00022670"/>
    </source>
</evidence>
<keyword evidence="8 15" id="KW-0732">Signal</keyword>
<dbReference type="InterPro" id="IPR011782">
    <property type="entry name" value="Pept_S1C_Do"/>
</dbReference>